<evidence type="ECO:0000256" key="1">
    <source>
        <dbReference type="SAM" id="SignalP"/>
    </source>
</evidence>
<accession>A0A147BED9</accession>
<proteinExistence type="predicted"/>
<organism evidence="2">
    <name type="scientific">Ixodes ricinus</name>
    <name type="common">Common tick</name>
    <name type="synonym">Acarus ricinus</name>
    <dbReference type="NCBI Taxonomy" id="34613"/>
    <lineage>
        <taxon>Eukaryota</taxon>
        <taxon>Metazoa</taxon>
        <taxon>Ecdysozoa</taxon>
        <taxon>Arthropoda</taxon>
        <taxon>Chelicerata</taxon>
        <taxon>Arachnida</taxon>
        <taxon>Acari</taxon>
        <taxon>Parasitiformes</taxon>
        <taxon>Ixodida</taxon>
        <taxon>Ixodoidea</taxon>
        <taxon>Ixodidae</taxon>
        <taxon>Ixodinae</taxon>
        <taxon>Ixodes</taxon>
    </lineage>
</organism>
<dbReference type="EMBL" id="GEGO01006234">
    <property type="protein sequence ID" value="JAR89170.1"/>
    <property type="molecule type" value="Transcribed_RNA"/>
</dbReference>
<name>A0A147BED9_IXORI</name>
<reference evidence="2" key="1">
    <citation type="journal article" date="2018" name="PLoS Negl. Trop. Dis.">
        <title>Sialome diversity of ticks revealed by RNAseq of single tick salivary glands.</title>
        <authorList>
            <person name="Perner J."/>
            <person name="Kropackova S."/>
            <person name="Kopacek P."/>
            <person name="Ribeiro J.M."/>
        </authorList>
    </citation>
    <scope>NUCLEOTIDE SEQUENCE</scope>
    <source>
        <strain evidence="2">Siblings of single egg batch collected in Ceske Budejovice</strain>
        <tissue evidence="2">Salivary glands</tissue>
    </source>
</reference>
<sequence>MLGSRNALRFLQLLVVSFSIAYTIEREHCPFTLALRVPHCACAELRPQSWIGAWRPRASAAWLAFAPRRHARTFRDYTVETGYNKVGYNEISDIAK</sequence>
<protein>
    <submittedName>
        <fullName evidence="2">Putative secreted protein</fullName>
    </submittedName>
</protein>
<feature type="chain" id="PRO_5007542308" evidence="1">
    <location>
        <begin position="27"/>
        <end position="96"/>
    </location>
</feature>
<feature type="signal peptide" evidence="1">
    <location>
        <begin position="1"/>
        <end position="26"/>
    </location>
</feature>
<evidence type="ECO:0000313" key="2">
    <source>
        <dbReference type="EMBL" id="JAR89170.1"/>
    </source>
</evidence>
<dbReference type="AlphaFoldDB" id="A0A147BED9"/>
<keyword evidence="1" id="KW-0732">Signal</keyword>